<sequence>MMIVNEGVVGWCGVFEGASSRSPSPGFQQPPSLGSIMSRTPPSSLPRREAGSGRGQRTGSHK</sequence>
<feature type="compositionally biased region" description="Polar residues" evidence="1">
    <location>
        <begin position="19"/>
        <end position="42"/>
    </location>
</feature>
<reference evidence="2" key="1">
    <citation type="journal article" date="2023" name="Mol. Phylogenet. Evol.">
        <title>Genome-scale phylogeny and comparative genomics of the fungal order Sordariales.</title>
        <authorList>
            <person name="Hensen N."/>
            <person name="Bonometti L."/>
            <person name="Westerberg I."/>
            <person name="Brannstrom I.O."/>
            <person name="Guillou S."/>
            <person name="Cros-Aarteil S."/>
            <person name="Calhoun S."/>
            <person name="Haridas S."/>
            <person name="Kuo A."/>
            <person name="Mondo S."/>
            <person name="Pangilinan J."/>
            <person name="Riley R."/>
            <person name="LaButti K."/>
            <person name="Andreopoulos B."/>
            <person name="Lipzen A."/>
            <person name="Chen C."/>
            <person name="Yan M."/>
            <person name="Daum C."/>
            <person name="Ng V."/>
            <person name="Clum A."/>
            <person name="Steindorff A."/>
            <person name="Ohm R.A."/>
            <person name="Martin F."/>
            <person name="Silar P."/>
            <person name="Natvig D.O."/>
            <person name="Lalanne C."/>
            <person name="Gautier V."/>
            <person name="Ament-Velasquez S.L."/>
            <person name="Kruys A."/>
            <person name="Hutchinson M.I."/>
            <person name="Powell A.J."/>
            <person name="Barry K."/>
            <person name="Miller A.N."/>
            <person name="Grigoriev I.V."/>
            <person name="Debuchy R."/>
            <person name="Gladieux P."/>
            <person name="Hiltunen Thoren M."/>
            <person name="Johannesson H."/>
        </authorList>
    </citation>
    <scope>NUCLEOTIDE SEQUENCE</scope>
    <source>
        <strain evidence="2">CBS 757.83</strain>
    </source>
</reference>
<dbReference type="Proteomes" id="UP001305647">
    <property type="component" value="Unassembled WGS sequence"/>
</dbReference>
<protein>
    <submittedName>
        <fullName evidence="2">Uncharacterized protein</fullName>
    </submittedName>
</protein>
<accession>A0AAN6T0X9</accession>
<comment type="caution">
    <text evidence="2">The sequence shown here is derived from an EMBL/GenBank/DDBJ whole genome shotgun (WGS) entry which is preliminary data.</text>
</comment>
<gene>
    <name evidence="2" type="ORF">N658DRAFT_496744</name>
</gene>
<proteinExistence type="predicted"/>
<evidence type="ECO:0000313" key="2">
    <source>
        <dbReference type="EMBL" id="KAK4101050.1"/>
    </source>
</evidence>
<dbReference type="AlphaFoldDB" id="A0AAN6T0X9"/>
<reference evidence="2" key="2">
    <citation type="submission" date="2023-05" db="EMBL/GenBank/DDBJ databases">
        <authorList>
            <consortium name="Lawrence Berkeley National Laboratory"/>
            <person name="Steindorff A."/>
            <person name="Hensen N."/>
            <person name="Bonometti L."/>
            <person name="Westerberg I."/>
            <person name="Brannstrom I.O."/>
            <person name="Guillou S."/>
            <person name="Cros-Aarteil S."/>
            <person name="Calhoun S."/>
            <person name="Haridas S."/>
            <person name="Kuo A."/>
            <person name="Mondo S."/>
            <person name="Pangilinan J."/>
            <person name="Riley R."/>
            <person name="Labutti K."/>
            <person name="Andreopoulos B."/>
            <person name="Lipzen A."/>
            <person name="Chen C."/>
            <person name="Yanf M."/>
            <person name="Daum C."/>
            <person name="Ng V."/>
            <person name="Clum A."/>
            <person name="Ohm R."/>
            <person name="Martin F."/>
            <person name="Silar P."/>
            <person name="Natvig D."/>
            <person name="Lalanne C."/>
            <person name="Gautier V."/>
            <person name="Ament-Velasquez S.L."/>
            <person name="Kruys A."/>
            <person name="Hutchinson M.I."/>
            <person name="Powell A.J."/>
            <person name="Barry K."/>
            <person name="Miller A.N."/>
            <person name="Grigoriev I.V."/>
            <person name="Debuchy R."/>
            <person name="Gladieux P."/>
            <person name="Thoren M.H."/>
            <person name="Johannesson H."/>
        </authorList>
    </citation>
    <scope>NUCLEOTIDE SEQUENCE</scope>
    <source>
        <strain evidence="2">CBS 757.83</strain>
    </source>
</reference>
<evidence type="ECO:0000256" key="1">
    <source>
        <dbReference type="SAM" id="MobiDB-lite"/>
    </source>
</evidence>
<evidence type="ECO:0000313" key="3">
    <source>
        <dbReference type="Proteomes" id="UP001305647"/>
    </source>
</evidence>
<feature type="region of interest" description="Disordered" evidence="1">
    <location>
        <begin position="15"/>
        <end position="62"/>
    </location>
</feature>
<keyword evidence="3" id="KW-1185">Reference proteome</keyword>
<dbReference type="EMBL" id="MU863637">
    <property type="protein sequence ID" value="KAK4101050.1"/>
    <property type="molecule type" value="Genomic_DNA"/>
</dbReference>
<organism evidence="2 3">
    <name type="scientific">Parathielavia hyrcaniae</name>
    <dbReference type="NCBI Taxonomy" id="113614"/>
    <lineage>
        <taxon>Eukaryota</taxon>
        <taxon>Fungi</taxon>
        <taxon>Dikarya</taxon>
        <taxon>Ascomycota</taxon>
        <taxon>Pezizomycotina</taxon>
        <taxon>Sordariomycetes</taxon>
        <taxon>Sordariomycetidae</taxon>
        <taxon>Sordariales</taxon>
        <taxon>Chaetomiaceae</taxon>
        <taxon>Parathielavia</taxon>
    </lineage>
</organism>
<name>A0AAN6T0X9_9PEZI</name>